<evidence type="ECO:0000313" key="4">
    <source>
        <dbReference type="Proteomes" id="UP000241229"/>
    </source>
</evidence>
<sequence>MKRYLLTTTTALALLAGSGAAFADIEAAKTFLDAEIKDQSALDRAAQEAEMQWFVDAAKPF</sequence>
<dbReference type="AlphaFoldDB" id="A0A2P7RG15"/>
<feature type="chain" id="PRO_5036046873" evidence="1">
    <location>
        <begin position="24"/>
        <end position="61"/>
    </location>
</feature>
<name>A0A2P7RG15_9HYPH</name>
<dbReference type="EMBL" id="PXYK01000028">
    <property type="protein sequence ID" value="PSJ55013.1"/>
    <property type="molecule type" value="Genomic_DNA"/>
</dbReference>
<evidence type="ECO:0000313" key="2">
    <source>
        <dbReference type="EMBL" id="PSJ49132.1"/>
    </source>
</evidence>
<organism evidence="2 4">
    <name type="scientific">Kumtagia ephedrae</name>
    <dbReference type="NCBI Taxonomy" id="2116701"/>
    <lineage>
        <taxon>Bacteria</taxon>
        <taxon>Pseudomonadati</taxon>
        <taxon>Pseudomonadota</taxon>
        <taxon>Alphaproteobacteria</taxon>
        <taxon>Hyphomicrobiales</taxon>
        <taxon>Phyllobacteriaceae</taxon>
        <taxon>Kumtagia</taxon>
    </lineage>
</organism>
<gene>
    <name evidence="3" type="ORF">C7I84_23760</name>
    <name evidence="2" type="ORF">C7I84_29370</name>
</gene>
<feature type="signal peptide" evidence="1">
    <location>
        <begin position="1"/>
        <end position="23"/>
    </location>
</feature>
<proteinExistence type="predicted"/>
<comment type="caution">
    <text evidence="2">The sequence shown here is derived from an EMBL/GenBank/DDBJ whole genome shotgun (WGS) entry which is preliminary data.</text>
</comment>
<accession>A0A2P7RG15</accession>
<evidence type="ECO:0000256" key="1">
    <source>
        <dbReference type="SAM" id="SignalP"/>
    </source>
</evidence>
<keyword evidence="1" id="KW-0732">Signal</keyword>
<protein>
    <submittedName>
        <fullName evidence="2">ABC transporter substrate-binding protein</fullName>
    </submittedName>
</protein>
<reference evidence="2 4" key="1">
    <citation type="submission" date="2018-03" db="EMBL/GenBank/DDBJ databases">
        <title>The draft genome of Mesorhizobium sp. 6GN-30.</title>
        <authorList>
            <person name="Liu L."/>
            <person name="Li L."/>
            <person name="Wang T."/>
            <person name="Zhang X."/>
            <person name="Liang L."/>
        </authorList>
    </citation>
    <scope>NUCLEOTIDE SEQUENCE [LARGE SCALE GENOMIC DNA]</scope>
    <source>
        <strain evidence="2 4">6GN30</strain>
    </source>
</reference>
<keyword evidence="4" id="KW-1185">Reference proteome</keyword>
<evidence type="ECO:0000313" key="3">
    <source>
        <dbReference type="EMBL" id="PSJ55013.1"/>
    </source>
</evidence>
<dbReference type="EMBL" id="PXYK01000081">
    <property type="protein sequence ID" value="PSJ49132.1"/>
    <property type="molecule type" value="Genomic_DNA"/>
</dbReference>
<feature type="non-terminal residue" evidence="2">
    <location>
        <position position="61"/>
    </location>
</feature>
<dbReference type="Proteomes" id="UP000241229">
    <property type="component" value="Unassembled WGS sequence"/>
</dbReference>